<evidence type="ECO:0000313" key="3">
    <source>
        <dbReference type="EMBL" id="SPC09910.1"/>
    </source>
</evidence>
<evidence type="ECO:0000313" key="4">
    <source>
        <dbReference type="EMBL" id="SPC24339.1"/>
    </source>
</evidence>
<reference evidence="4" key="1">
    <citation type="submission" date="2018-01" db="EMBL/GenBank/DDBJ databases">
        <authorList>
            <person name="Clerissi C."/>
        </authorList>
    </citation>
    <scope>NUCLEOTIDE SEQUENCE</scope>
    <source>
        <strain evidence="4">Cupriavidus oxalaticus LMG 2235</strain>
    </source>
</reference>
<feature type="chain" id="PRO_5036070031" evidence="2">
    <location>
        <begin position="20"/>
        <end position="58"/>
    </location>
</feature>
<protein>
    <submittedName>
        <fullName evidence="4">Uncharacterized protein</fullName>
    </submittedName>
</protein>
<accession>A0A375GM37</accession>
<proteinExistence type="predicted"/>
<name>A0A375GM37_9BURK</name>
<comment type="caution">
    <text evidence="4">The sequence shown here is derived from an EMBL/GenBank/DDBJ whole genome shotgun (WGS) entry which is preliminary data.</text>
</comment>
<feature type="signal peptide" evidence="2">
    <location>
        <begin position="1"/>
        <end position="19"/>
    </location>
</feature>
<keyword evidence="2" id="KW-0732">Signal</keyword>
<dbReference type="EMBL" id="OGUS01000143">
    <property type="protein sequence ID" value="SPC24339.1"/>
    <property type="molecule type" value="Genomic_DNA"/>
</dbReference>
<gene>
    <name evidence="4" type="ORF">CO2235_MP80219</name>
    <name evidence="3" type="ORF">CO2235_U860029</name>
</gene>
<dbReference type="EMBL" id="OGUS01000094">
    <property type="protein sequence ID" value="SPC09910.1"/>
    <property type="molecule type" value="Genomic_DNA"/>
</dbReference>
<evidence type="ECO:0000313" key="5">
    <source>
        <dbReference type="Proteomes" id="UP000256862"/>
    </source>
</evidence>
<dbReference type="AlphaFoldDB" id="A0A375GM37"/>
<evidence type="ECO:0000256" key="2">
    <source>
        <dbReference type="SAM" id="SignalP"/>
    </source>
</evidence>
<reference evidence="5" key="2">
    <citation type="submission" date="2018-01" db="EMBL/GenBank/DDBJ databases">
        <authorList>
            <person name="Gaut B.S."/>
            <person name="Morton B.R."/>
            <person name="Clegg M.T."/>
            <person name="Duvall M.R."/>
        </authorList>
    </citation>
    <scope>NUCLEOTIDE SEQUENCE [LARGE SCALE GENOMIC DNA]</scope>
</reference>
<feature type="region of interest" description="Disordered" evidence="1">
    <location>
        <begin position="36"/>
        <end position="58"/>
    </location>
</feature>
<evidence type="ECO:0000256" key="1">
    <source>
        <dbReference type="SAM" id="MobiDB-lite"/>
    </source>
</evidence>
<organism evidence="4">
    <name type="scientific">Cupriavidus oxalaticus</name>
    <dbReference type="NCBI Taxonomy" id="96344"/>
    <lineage>
        <taxon>Bacteria</taxon>
        <taxon>Pseudomonadati</taxon>
        <taxon>Pseudomonadota</taxon>
        <taxon>Betaproteobacteria</taxon>
        <taxon>Burkholderiales</taxon>
        <taxon>Burkholderiaceae</taxon>
        <taxon>Cupriavidus</taxon>
    </lineage>
</organism>
<dbReference type="Proteomes" id="UP000256862">
    <property type="component" value="Plasmid CO2235_mp"/>
</dbReference>
<sequence length="58" mass="6539">MPGRRARSCVSLFASPLNAVDMVWLCAAPDRDAKKYEGEVRRRSVRRHPALATQTSPR</sequence>